<comment type="catalytic activity">
    <reaction evidence="14 15">
        <text>tRNA(Phe) + L-phenylalanine + ATP = L-phenylalanyl-tRNA(Phe) + AMP + diphosphate + H(+)</text>
        <dbReference type="Rhea" id="RHEA:19413"/>
        <dbReference type="Rhea" id="RHEA-COMP:9668"/>
        <dbReference type="Rhea" id="RHEA-COMP:9699"/>
        <dbReference type="ChEBI" id="CHEBI:15378"/>
        <dbReference type="ChEBI" id="CHEBI:30616"/>
        <dbReference type="ChEBI" id="CHEBI:33019"/>
        <dbReference type="ChEBI" id="CHEBI:58095"/>
        <dbReference type="ChEBI" id="CHEBI:78442"/>
        <dbReference type="ChEBI" id="CHEBI:78531"/>
        <dbReference type="ChEBI" id="CHEBI:456215"/>
        <dbReference type="EC" id="6.1.1.20"/>
    </reaction>
</comment>
<dbReference type="SMART" id="SM00873">
    <property type="entry name" value="B3_4"/>
    <property type="match status" value="1"/>
</dbReference>
<evidence type="ECO:0000256" key="12">
    <source>
        <dbReference type="ARBA" id="ARBA00022917"/>
    </source>
</evidence>
<dbReference type="InterPro" id="IPR004532">
    <property type="entry name" value="Phe-tRNA-ligase_IIc_bsu_bact"/>
</dbReference>
<dbReference type="SUPFAM" id="SSF50249">
    <property type="entry name" value="Nucleic acid-binding proteins"/>
    <property type="match status" value="1"/>
</dbReference>
<dbReference type="STRING" id="1218492.JG30_05820"/>
<dbReference type="Pfam" id="PF03484">
    <property type="entry name" value="B5"/>
    <property type="match status" value="1"/>
</dbReference>
<dbReference type="Proteomes" id="UP000033558">
    <property type="component" value="Unassembled WGS sequence"/>
</dbReference>
<keyword evidence="21" id="KW-1185">Reference proteome</keyword>
<dbReference type="Pfam" id="PF17759">
    <property type="entry name" value="tRNA_synthFbeta"/>
    <property type="match status" value="1"/>
</dbReference>
<keyword evidence="6 15" id="KW-0436">Ligase</keyword>
<comment type="similarity">
    <text evidence="2 15">Belongs to the phenylalanyl-tRNA synthetase beta subunit family. Type 1 subfamily.</text>
</comment>
<sequence length="806" mass="89512">MKISTKWLAQYVNLPETPVELAQRESVTGIEVDEIIQPAAGLKKLVVGQITKLTAHPNSDHLNICQVDVGTDEPLQIICGAPNVAAGQKVIVALPGARIANNQKIKRSKMRGEESQGMICSLQEIGFDETVVPEEFKNGIYVFPDEVTVSLGDDVYGYLGMDDTILDFDITPNRADTLGMRGTAWEVAAMYDEQPHFQHPQLTEAAQPAQDVLKVNVADQQLIPIYRTRVVKNVQVKPSPLWLQIHLWNNGIRPINNIVDITNYIMLDYGQPLHAFDYDKLAGSQINVRLAKPQEAFQGLNGQDYELTDQDIVIADEQQAVALGGIMGGNFTKISDTTHTVVLEAAYFDPVHVRKTAQRHNLRTEASIRHEKGLDLSATPEALDMAAQLLTQLGEGTVLKDQIIGAQCPLELPKIKITTARINHVLGTQITQAEVIAIFKRLGFKVTSQGEQLVVEVPLRRWDISLDADLIEEVVRIYGFDKLPSTLPVEAQTPGHWEPQQQFYKAAQATMRALGYDEAISYALLNQTQAQAFTDAETTAVQLAWPMTQDHEFLRQNLVSGLLNDLVYNIARKQTDLALFEQGRVFQKVHAQDARPQEIEMIAGVKTGQVAQSNWQQASRMIDFYDLKGDVEALLSSFNKQADISFVATDQLAQLHPGQSAWIQVDQQIVGFLGKLHPHYAHQLNLPATFVFQLNLEKIWQLPKRSQIDHPAPKYPAVTRDIAIEVAKHVTNAAVEQVIQTNAGPYLTQIQLFDVYAGENIAAGEKSLAYRLTFQDPQATLTDTVVNQHLAAIQTALTAQLAAKIR</sequence>
<dbReference type="FunFam" id="2.40.50.140:FF:000045">
    <property type="entry name" value="Phenylalanine--tRNA ligase beta subunit"/>
    <property type="match status" value="1"/>
</dbReference>
<dbReference type="PROSITE" id="PS51483">
    <property type="entry name" value="B5"/>
    <property type="match status" value="1"/>
</dbReference>
<dbReference type="SUPFAM" id="SSF46955">
    <property type="entry name" value="Putative DNA-binding domain"/>
    <property type="match status" value="1"/>
</dbReference>
<dbReference type="Gene3D" id="3.30.56.10">
    <property type="match status" value="2"/>
</dbReference>
<dbReference type="Pfam" id="PF03483">
    <property type="entry name" value="B3_4"/>
    <property type="match status" value="1"/>
</dbReference>
<dbReference type="InterPro" id="IPR009061">
    <property type="entry name" value="DNA-bd_dom_put_sf"/>
</dbReference>
<dbReference type="PANTHER" id="PTHR10947">
    <property type="entry name" value="PHENYLALANYL-TRNA SYNTHETASE BETA CHAIN AND LEUCINE-RICH REPEAT-CONTAINING PROTEIN 47"/>
    <property type="match status" value="1"/>
</dbReference>
<comment type="subcellular location">
    <subcellularLocation>
        <location evidence="1 15">Cytoplasm</location>
    </subcellularLocation>
</comment>
<dbReference type="PROSITE" id="PS50886">
    <property type="entry name" value="TRBD"/>
    <property type="match status" value="1"/>
</dbReference>
<organism evidence="20 21">
    <name type="scientific">Bombilactobacillus mellifer</name>
    <dbReference type="NCBI Taxonomy" id="1218492"/>
    <lineage>
        <taxon>Bacteria</taxon>
        <taxon>Bacillati</taxon>
        <taxon>Bacillota</taxon>
        <taxon>Bacilli</taxon>
        <taxon>Lactobacillales</taxon>
        <taxon>Lactobacillaceae</taxon>
        <taxon>Bombilactobacillus</taxon>
    </lineage>
</organism>
<dbReference type="FunFam" id="3.30.56.10:FF:000002">
    <property type="entry name" value="Phenylalanine--tRNA ligase beta subunit"/>
    <property type="match status" value="1"/>
</dbReference>
<dbReference type="PROSITE" id="PS51447">
    <property type="entry name" value="FDX_ACB"/>
    <property type="match status" value="1"/>
</dbReference>
<dbReference type="InterPro" id="IPR045060">
    <property type="entry name" value="Phe-tRNA-ligase_IIc_bsu"/>
</dbReference>
<evidence type="ECO:0000256" key="8">
    <source>
        <dbReference type="ARBA" id="ARBA00022741"/>
    </source>
</evidence>
<dbReference type="InterPro" id="IPR005147">
    <property type="entry name" value="tRNA_synthase_B5-dom"/>
</dbReference>
<evidence type="ECO:0000256" key="6">
    <source>
        <dbReference type="ARBA" id="ARBA00022598"/>
    </source>
</evidence>
<feature type="binding site" evidence="15">
    <location>
        <position position="469"/>
    </location>
    <ligand>
        <name>Mg(2+)</name>
        <dbReference type="ChEBI" id="CHEBI:18420"/>
        <note>shared with alpha subunit</note>
    </ligand>
</feature>
<keyword evidence="12 15" id="KW-0648">Protein biosynthesis</keyword>
<dbReference type="InterPro" id="IPR005121">
    <property type="entry name" value="Fdx_antiC-bd"/>
</dbReference>
<dbReference type="InterPro" id="IPR045864">
    <property type="entry name" value="aa-tRNA-synth_II/BPL/LPL"/>
</dbReference>
<evidence type="ECO:0000313" key="21">
    <source>
        <dbReference type="Proteomes" id="UP000033558"/>
    </source>
</evidence>
<evidence type="ECO:0000256" key="3">
    <source>
        <dbReference type="ARBA" id="ARBA00011209"/>
    </source>
</evidence>
<dbReference type="GO" id="GO:0016740">
    <property type="term" value="F:transferase activity"/>
    <property type="evidence" value="ECO:0007669"/>
    <property type="project" value="UniProtKB-ARBA"/>
</dbReference>
<dbReference type="Pfam" id="PF03147">
    <property type="entry name" value="FDX-ACB"/>
    <property type="match status" value="1"/>
</dbReference>
<dbReference type="HAMAP" id="MF_00283">
    <property type="entry name" value="Phe_tRNA_synth_beta1"/>
    <property type="match status" value="1"/>
</dbReference>
<accession>A0A0F4LVH7</accession>
<feature type="domain" description="TRNA-binding" evidence="17">
    <location>
        <begin position="39"/>
        <end position="156"/>
    </location>
</feature>
<keyword evidence="10 15" id="KW-0460">Magnesium</keyword>
<evidence type="ECO:0000259" key="18">
    <source>
        <dbReference type="PROSITE" id="PS51447"/>
    </source>
</evidence>
<dbReference type="InterPro" id="IPR020825">
    <property type="entry name" value="Phe-tRNA_synthase-like_B3/B4"/>
</dbReference>
<evidence type="ECO:0000256" key="14">
    <source>
        <dbReference type="ARBA" id="ARBA00049255"/>
    </source>
</evidence>
<dbReference type="Gene3D" id="3.30.70.380">
    <property type="entry name" value="Ferrodoxin-fold anticodon-binding domain"/>
    <property type="match status" value="1"/>
</dbReference>
<feature type="domain" description="B5" evidence="19">
    <location>
        <begin position="410"/>
        <end position="485"/>
    </location>
</feature>
<evidence type="ECO:0000256" key="16">
    <source>
        <dbReference type="PROSITE-ProRule" id="PRU00209"/>
    </source>
</evidence>
<evidence type="ECO:0000259" key="17">
    <source>
        <dbReference type="PROSITE" id="PS50886"/>
    </source>
</evidence>
<dbReference type="GO" id="GO:0000287">
    <property type="term" value="F:magnesium ion binding"/>
    <property type="evidence" value="ECO:0007669"/>
    <property type="project" value="UniProtKB-UniRule"/>
</dbReference>
<dbReference type="InterPro" id="IPR002547">
    <property type="entry name" value="tRNA-bd_dom"/>
</dbReference>
<dbReference type="InterPro" id="IPR033714">
    <property type="entry name" value="tRNA_bind_bactPheRS"/>
</dbReference>
<feature type="binding site" evidence="15">
    <location>
        <position position="473"/>
    </location>
    <ligand>
        <name>Mg(2+)</name>
        <dbReference type="ChEBI" id="CHEBI:18420"/>
        <note>shared with alpha subunit</note>
    </ligand>
</feature>
<dbReference type="CDD" id="cd02796">
    <property type="entry name" value="tRNA_bind_bactPheRS"/>
    <property type="match status" value="1"/>
</dbReference>
<evidence type="ECO:0000256" key="5">
    <source>
        <dbReference type="ARBA" id="ARBA00022555"/>
    </source>
</evidence>
<dbReference type="CDD" id="cd00769">
    <property type="entry name" value="PheRS_beta_core"/>
    <property type="match status" value="1"/>
</dbReference>
<dbReference type="InterPro" id="IPR012340">
    <property type="entry name" value="NA-bd_OB-fold"/>
</dbReference>
<dbReference type="Pfam" id="PF01588">
    <property type="entry name" value="tRNA_bind"/>
    <property type="match status" value="1"/>
</dbReference>
<dbReference type="Gene3D" id="3.30.930.10">
    <property type="entry name" value="Bira Bifunctional Protein, Domain 2"/>
    <property type="match status" value="1"/>
</dbReference>
<dbReference type="GO" id="GO:0006432">
    <property type="term" value="P:phenylalanyl-tRNA aminoacylation"/>
    <property type="evidence" value="ECO:0007669"/>
    <property type="project" value="UniProtKB-UniRule"/>
</dbReference>
<feature type="binding site" evidence="15">
    <location>
        <position position="472"/>
    </location>
    <ligand>
        <name>Mg(2+)</name>
        <dbReference type="ChEBI" id="CHEBI:18420"/>
        <note>shared with alpha subunit</note>
    </ligand>
</feature>
<dbReference type="NCBIfam" id="NF045760">
    <property type="entry name" value="YtpR"/>
    <property type="match status" value="1"/>
</dbReference>
<evidence type="ECO:0000256" key="9">
    <source>
        <dbReference type="ARBA" id="ARBA00022840"/>
    </source>
</evidence>
<dbReference type="FunFam" id="3.30.70.380:FF:000001">
    <property type="entry name" value="Phenylalanine--tRNA ligase beta subunit"/>
    <property type="match status" value="1"/>
</dbReference>
<dbReference type="GO" id="GO:0004826">
    <property type="term" value="F:phenylalanine-tRNA ligase activity"/>
    <property type="evidence" value="ECO:0007669"/>
    <property type="project" value="UniProtKB-UniRule"/>
</dbReference>
<dbReference type="SUPFAM" id="SSF56037">
    <property type="entry name" value="PheT/TilS domain"/>
    <property type="match status" value="1"/>
</dbReference>
<dbReference type="Gene3D" id="3.50.40.10">
    <property type="entry name" value="Phenylalanyl-trna Synthetase, Chain B, domain 3"/>
    <property type="match status" value="1"/>
</dbReference>
<dbReference type="GO" id="GO:0005524">
    <property type="term" value="F:ATP binding"/>
    <property type="evidence" value="ECO:0007669"/>
    <property type="project" value="UniProtKB-UniRule"/>
</dbReference>
<evidence type="ECO:0000256" key="13">
    <source>
        <dbReference type="ARBA" id="ARBA00023146"/>
    </source>
</evidence>
<keyword evidence="5 16" id="KW-0820">tRNA-binding</keyword>
<keyword evidence="7 15" id="KW-0479">Metal-binding</keyword>
<dbReference type="SMART" id="SM00874">
    <property type="entry name" value="B5"/>
    <property type="match status" value="1"/>
</dbReference>
<dbReference type="NCBIfam" id="TIGR00472">
    <property type="entry name" value="pheT_bact"/>
    <property type="match status" value="1"/>
</dbReference>
<evidence type="ECO:0000256" key="2">
    <source>
        <dbReference type="ARBA" id="ARBA00008653"/>
    </source>
</evidence>
<dbReference type="PANTHER" id="PTHR10947:SF0">
    <property type="entry name" value="PHENYLALANINE--TRNA LIGASE BETA SUBUNIT"/>
    <property type="match status" value="1"/>
</dbReference>
<dbReference type="SMART" id="SM00896">
    <property type="entry name" value="FDX-ACB"/>
    <property type="match status" value="1"/>
</dbReference>
<dbReference type="InterPro" id="IPR041616">
    <property type="entry name" value="PheRS_beta_core"/>
</dbReference>
<dbReference type="GO" id="GO:0000049">
    <property type="term" value="F:tRNA binding"/>
    <property type="evidence" value="ECO:0007669"/>
    <property type="project" value="UniProtKB-UniRule"/>
</dbReference>
<keyword evidence="8 15" id="KW-0547">Nucleotide-binding</keyword>
<evidence type="ECO:0000259" key="19">
    <source>
        <dbReference type="PROSITE" id="PS51483"/>
    </source>
</evidence>
<protein>
    <recommendedName>
        <fullName evidence="15">Phenylalanine--tRNA ligase beta subunit</fullName>
        <ecNumber evidence="15">6.1.1.20</ecNumber>
    </recommendedName>
    <alternativeName>
        <fullName evidence="15">Phenylalanyl-tRNA synthetase beta subunit</fullName>
        <shortName evidence="15">PheRS</shortName>
    </alternativeName>
</protein>
<dbReference type="SUPFAM" id="SSF55681">
    <property type="entry name" value="Class II aaRS and biotin synthetases"/>
    <property type="match status" value="1"/>
</dbReference>
<dbReference type="GO" id="GO:0009328">
    <property type="term" value="C:phenylalanine-tRNA ligase complex"/>
    <property type="evidence" value="ECO:0007669"/>
    <property type="project" value="TreeGrafter"/>
</dbReference>
<evidence type="ECO:0000256" key="15">
    <source>
        <dbReference type="HAMAP-Rule" id="MF_00283"/>
    </source>
</evidence>
<proteinExistence type="inferred from homology"/>
<evidence type="ECO:0000256" key="7">
    <source>
        <dbReference type="ARBA" id="ARBA00022723"/>
    </source>
</evidence>
<evidence type="ECO:0000256" key="10">
    <source>
        <dbReference type="ARBA" id="ARBA00022842"/>
    </source>
</evidence>
<dbReference type="GO" id="GO:0140096">
    <property type="term" value="F:catalytic activity, acting on a protein"/>
    <property type="evidence" value="ECO:0007669"/>
    <property type="project" value="UniProtKB-ARBA"/>
</dbReference>
<dbReference type="FunFam" id="3.30.930.10:FF:000022">
    <property type="entry name" value="Phenylalanine--tRNA ligase beta subunit"/>
    <property type="match status" value="1"/>
</dbReference>
<keyword evidence="11 16" id="KW-0694">RNA-binding</keyword>
<dbReference type="InterPro" id="IPR036690">
    <property type="entry name" value="Fdx_antiC-bd_sf"/>
</dbReference>
<evidence type="ECO:0000256" key="4">
    <source>
        <dbReference type="ARBA" id="ARBA00022490"/>
    </source>
</evidence>
<evidence type="ECO:0000256" key="11">
    <source>
        <dbReference type="ARBA" id="ARBA00022884"/>
    </source>
</evidence>
<evidence type="ECO:0000313" key="20">
    <source>
        <dbReference type="EMBL" id="KJY62378.1"/>
    </source>
</evidence>
<comment type="subunit">
    <text evidence="3 15">Tetramer of two alpha and two beta subunits.</text>
</comment>
<name>A0A0F4LVH7_9LACO</name>
<dbReference type="AlphaFoldDB" id="A0A0F4LVH7"/>
<comment type="cofactor">
    <cofactor evidence="15">
        <name>Mg(2+)</name>
        <dbReference type="ChEBI" id="CHEBI:18420"/>
    </cofactor>
    <text evidence="15">Binds 2 magnesium ions per tetramer.</text>
</comment>
<reference evidence="20 21" key="1">
    <citation type="submission" date="2015-01" db="EMBL/GenBank/DDBJ databases">
        <title>Comparative genomics of the lactic acid bacteria isolated from the honey bee gut.</title>
        <authorList>
            <person name="Ellegaard K.M."/>
            <person name="Tamarit D."/>
            <person name="Javelind E."/>
            <person name="Olofsson T."/>
            <person name="Andersson S.G."/>
            <person name="Vasquez A."/>
        </authorList>
    </citation>
    <scope>NUCLEOTIDE SEQUENCE [LARGE SCALE GENOMIC DNA]</scope>
    <source>
        <strain evidence="20 21">Bin4</strain>
    </source>
</reference>
<dbReference type="RefSeq" id="WP_046316054.1">
    <property type="nucleotide sequence ID" value="NZ_JBHSZT010000001.1"/>
</dbReference>
<evidence type="ECO:0000256" key="1">
    <source>
        <dbReference type="ARBA" id="ARBA00004496"/>
    </source>
</evidence>
<dbReference type="FunFam" id="3.50.40.10:FF:000001">
    <property type="entry name" value="Phenylalanine--tRNA ligase beta subunit"/>
    <property type="match status" value="1"/>
</dbReference>
<dbReference type="EMBL" id="JXJQ01000006">
    <property type="protein sequence ID" value="KJY62378.1"/>
    <property type="molecule type" value="Genomic_DNA"/>
</dbReference>
<comment type="caution">
    <text evidence="20">The sequence shown here is derived from an EMBL/GenBank/DDBJ whole genome shotgun (WGS) entry which is preliminary data.</text>
</comment>
<dbReference type="HOGENOM" id="CLU_016891_0_0_9"/>
<dbReference type="EC" id="6.1.1.20" evidence="15"/>
<keyword evidence="9 15" id="KW-0067">ATP-binding</keyword>
<dbReference type="PATRIC" id="fig|1218492.5.peg.708"/>
<keyword evidence="13 15" id="KW-0030">Aminoacyl-tRNA synthetase</keyword>
<dbReference type="SUPFAM" id="SSF54991">
    <property type="entry name" value="Anticodon-binding domain of PheRS"/>
    <property type="match status" value="1"/>
</dbReference>
<dbReference type="InterPro" id="IPR005146">
    <property type="entry name" value="B3/B4_tRNA-bd"/>
</dbReference>
<dbReference type="Gene3D" id="2.40.50.140">
    <property type="entry name" value="Nucleic acid-binding proteins"/>
    <property type="match status" value="1"/>
</dbReference>
<feature type="domain" description="FDX-ACB" evidence="18">
    <location>
        <begin position="713"/>
        <end position="806"/>
    </location>
</feature>
<dbReference type="OrthoDB" id="9805455at2"/>
<feature type="binding site" evidence="15">
    <location>
        <position position="463"/>
    </location>
    <ligand>
        <name>Mg(2+)</name>
        <dbReference type="ChEBI" id="CHEBI:18420"/>
        <note>shared with alpha subunit</note>
    </ligand>
</feature>
<gene>
    <name evidence="15 20" type="primary">pheT</name>
    <name evidence="20" type="ORF">JG30_05820</name>
</gene>
<keyword evidence="4 15" id="KW-0963">Cytoplasm</keyword>